<dbReference type="AlphaFoldDB" id="A0A2P2KBZ8"/>
<sequence>MSRVLYIQPNFFCEINFAHHAGNFTLTILIRGAMIRLSRV</sequence>
<protein>
    <submittedName>
        <fullName evidence="1">Uncharacterized protein LOC106774508</fullName>
    </submittedName>
</protein>
<accession>A0A2P2KBZ8</accession>
<name>A0A2P2KBZ8_RHIMU</name>
<dbReference type="EMBL" id="GGEC01022745">
    <property type="protein sequence ID" value="MBX03229.1"/>
    <property type="molecule type" value="Transcribed_RNA"/>
</dbReference>
<reference evidence="1" key="1">
    <citation type="submission" date="2018-02" db="EMBL/GenBank/DDBJ databases">
        <title>Rhizophora mucronata_Transcriptome.</title>
        <authorList>
            <person name="Meera S.P."/>
            <person name="Sreeshan A."/>
            <person name="Augustine A."/>
        </authorList>
    </citation>
    <scope>NUCLEOTIDE SEQUENCE</scope>
    <source>
        <tissue evidence="1">Leaf</tissue>
    </source>
</reference>
<evidence type="ECO:0000313" key="1">
    <source>
        <dbReference type="EMBL" id="MBX03229.1"/>
    </source>
</evidence>
<proteinExistence type="predicted"/>
<organism evidence="1">
    <name type="scientific">Rhizophora mucronata</name>
    <name type="common">Asiatic mangrove</name>
    <dbReference type="NCBI Taxonomy" id="61149"/>
    <lineage>
        <taxon>Eukaryota</taxon>
        <taxon>Viridiplantae</taxon>
        <taxon>Streptophyta</taxon>
        <taxon>Embryophyta</taxon>
        <taxon>Tracheophyta</taxon>
        <taxon>Spermatophyta</taxon>
        <taxon>Magnoliopsida</taxon>
        <taxon>eudicotyledons</taxon>
        <taxon>Gunneridae</taxon>
        <taxon>Pentapetalae</taxon>
        <taxon>rosids</taxon>
        <taxon>fabids</taxon>
        <taxon>Malpighiales</taxon>
        <taxon>Rhizophoraceae</taxon>
        <taxon>Rhizophora</taxon>
    </lineage>
</organism>